<comment type="caution">
    <text evidence="1">The sequence shown here is derived from an EMBL/GenBank/DDBJ whole genome shotgun (WGS) entry which is preliminary data.</text>
</comment>
<dbReference type="AlphaFoldDB" id="A0A3B9QWK9"/>
<gene>
    <name evidence="1" type="ORF">DCL06_11285</name>
</gene>
<dbReference type="Proteomes" id="UP000260925">
    <property type="component" value="Unassembled WGS sequence"/>
</dbReference>
<accession>A0A3B9QWK9</accession>
<name>A0A3B9QWK9_9CORY</name>
<protein>
    <submittedName>
        <fullName evidence="1">Uncharacterized protein</fullName>
    </submittedName>
</protein>
<evidence type="ECO:0000313" key="2">
    <source>
        <dbReference type="Proteomes" id="UP000260925"/>
    </source>
</evidence>
<organism evidence="1 2">
    <name type="scientific">Corynebacterium variabile</name>
    <dbReference type="NCBI Taxonomy" id="1727"/>
    <lineage>
        <taxon>Bacteria</taxon>
        <taxon>Bacillati</taxon>
        <taxon>Actinomycetota</taxon>
        <taxon>Actinomycetes</taxon>
        <taxon>Mycobacteriales</taxon>
        <taxon>Corynebacteriaceae</taxon>
        <taxon>Corynebacterium</taxon>
    </lineage>
</organism>
<proteinExistence type="predicted"/>
<dbReference type="EMBL" id="DMDD01000268">
    <property type="protein sequence ID" value="HAF73298.1"/>
    <property type="molecule type" value="Genomic_DNA"/>
</dbReference>
<evidence type="ECO:0000313" key="1">
    <source>
        <dbReference type="EMBL" id="HAF73298.1"/>
    </source>
</evidence>
<reference evidence="1 2" key="1">
    <citation type="journal article" date="2018" name="Nat. Biotechnol.">
        <title>A standardized bacterial taxonomy based on genome phylogeny substantially revises the tree of life.</title>
        <authorList>
            <person name="Parks D.H."/>
            <person name="Chuvochina M."/>
            <person name="Waite D.W."/>
            <person name="Rinke C."/>
            <person name="Skarshewski A."/>
            <person name="Chaumeil P.A."/>
            <person name="Hugenholtz P."/>
        </authorList>
    </citation>
    <scope>NUCLEOTIDE SEQUENCE [LARGE SCALE GENOMIC DNA]</scope>
    <source>
        <strain evidence="1">UBA9851</strain>
    </source>
</reference>
<sequence length="113" mass="12300">MAKSTVGTADEAKKHIEAAKAAEGLKKEATGEVIEPVDITIDVNGEEMTFSCPPSIEDAPADVIFHMEDEKPMKAFRTLLGETDMNRMRAAGARVRDFTAFIEAWTDEVGLGK</sequence>